<keyword evidence="2" id="KW-0540">Nuclease</keyword>
<organism evidence="2 3">
    <name type="scientific">Escherichia phage Bp7</name>
    <dbReference type="NCBI Taxonomy" id="1052121"/>
    <lineage>
        <taxon>Viruses</taxon>
        <taxon>Duplodnaviria</taxon>
        <taxon>Heunggongvirae</taxon>
        <taxon>Uroviricota</taxon>
        <taxon>Caudoviricetes</taxon>
        <taxon>Pantevenvirales</taxon>
        <taxon>Straboviridae</taxon>
        <taxon>Tevenvirinae</taxon>
        <taxon>Dhakavirus</taxon>
        <taxon>Dhakavirus bp7</taxon>
    </lineage>
</organism>
<gene>
    <name evidence="2" type="ORF">EpBp7_0108</name>
</gene>
<dbReference type="GO" id="GO:0004519">
    <property type="term" value="F:endonuclease activity"/>
    <property type="evidence" value="ECO:0007669"/>
    <property type="project" value="UniProtKB-KW"/>
</dbReference>
<dbReference type="InterPro" id="IPR003615">
    <property type="entry name" value="HNH_nuc"/>
</dbReference>
<evidence type="ECO:0000313" key="3">
    <source>
        <dbReference type="Proteomes" id="UP000001272"/>
    </source>
</evidence>
<keyword evidence="2" id="KW-0255">Endonuclease</keyword>
<evidence type="ECO:0000256" key="1">
    <source>
        <dbReference type="SAM" id="MobiDB-lite"/>
    </source>
</evidence>
<reference evidence="2 3" key="1">
    <citation type="journal article" date="2010" name="Dian Zi Xian Wei Xue Bao">
        <title>Morphological observation on lytic cycle of bacteriophag Bp7.</title>
        <authorList>
            <person name="Liu X."/>
            <person name="Ren H."/>
            <person name="Liu W."/>
            <person name="Wen J."/>
            <person name="Zou L."/>
            <person name="Liu C."/>
        </authorList>
    </citation>
    <scope>NUCLEOTIDE SEQUENCE [LARGE SCALE GENOMIC DNA]</scope>
</reference>
<dbReference type="OrthoDB" id="19703at10239"/>
<feature type="compositionally biased region" description="Basic and acidic residues" evidence="1">
    <location>
        <begin position="131"/>
        <end position="141"/>
    </location>
</feature>
<dbReference type="KEGG" id="vg:14007978"/>
<dbReference type="RefSeq" id="YP_007004149.1">
    <property type="nucleotide sequence ID" value="NC_019500.1"/>
</dbReference>
<evidence type="ECO:0000313" key="2">
    <source>
        <dbReference type="EMBL" id="AEN93825.1"/>
    </source>
</evidence>
<feature type="compositionally biased region" description="Basic and acidic residues" evidence="1">
    <location>
        <begin position="156"/>
        <end position="186"/>
    </location>
</feature>
<keyword evidence="3" id="KW-1185">Reference proteome</keyword>
<feature type="region of interest" description="Disordered" evidence="1">
    <location>
        <begin position="127"/>
        <end position="186"/>
    </location>
</feature>
<dbReference type="CDD" id="cd00085">
    <property type="entry name" value="HNHc"/>
    <property type="match status" value="1"/>
</dbReference>
<proteinExistence type="predicted"/>
<dbReference type="Proteomes" id="UP000001272">
    <property type="component" value="Segment"/>
</dbReference>
<keyword evidence="2" id="KW-0378">Hydrolase</keyword>
<accession>G3MUF5</accession>
<protein>
    <submittedName>
        <fullName evidence="2">Homing endonuclease</fullName>
    </submittedName>
</protein>
<name>G3MUF5_9CAUD</name>
<dbReference type="EMBL" id="HQ829472">
    <property type="protein sequence ID" value="AEN93825.1"/>
    <property type="molecule type" value="Genomic_DNA"/>
</dbReference>
<dbReference type="GeneID" id="14007978"/>
<sequence length="251" mass="29496">MNYNKIYDDLVNRALERGLIKENLKYYTESHHIIPECIGGPDIDSNKVLFTAREHFIAHILLYKIYKLPKLIYAVHMMCNSSEKHQRNSKMYDWLRKDHKAALSKKMTDAWKAPEFRTKMVAALYQRHKDKPVTEETREKQSNSLKRYYKENPISEEAKKKNSEAQKQRFKDRPQTEETKRLRKDSCRKTQGTPIWLCNSNGVGIEKFSSAAEAKEILGLSGHTQNIYTACKRNKETGRLYKSSGLIWKYQ</sequence>